<dbReference type="KEGG" id="emc:129342865"/>
<keyword evidence="4" id="KW-0472">Membrane</keyword>
<reference evidence="7" key="1">
    <citation type="submission" date="2025-08" db="UniProtKB">
        <authorList>
            <consortium name="RefSeq"/>
        </authorList>
    </citation>
    <scope>IDENTIFICATION</scope>
    <source>
        <tissue evidence="7">Blood</tissue>
    </source>
</reference>
<keyword evidence="3" id="KW-0393">Immunoglobulin domain</keyword>
<accession>A0AA97KD77</accession>
<evidence type="ECO:0000256" key="2">
    <source>
        <dbReference type="ARBA" id="ARBA00023180"/>
    </source>
</evidence>
<keyword evidence="4" id="KW-0812">Transmembrane</keyword>
<keyword evidence="6" id="KW-1185">Reference proteome</keyword>
<feature type="transmembrane region" description="Helical" evidence="4">
    <location>
        <begin position="165"/>
        <end position="188"/>
    </location>
</feature>
<evidence type="ECO:0000256" key="3">
    <source>
        <dbReference type="ARBA" id="ARBA00023319"/>
    </source>
</evidence>
<evidence type="ECO:0000256" key="1">
    <source>
        <dbReference type="ARBA" id="ARBA00022729"/>
    </source>
</evidence>
<dbReference type="RefSeq" id="XP_054854788.1">
    <property type="nucleotide sequence ID" value="XM_054998813.1"/>
</dbReference>
<dbReference type="PANTHER" id="PTHR44427:SF1">
    <property type="entry name" value="CARCINOEMBRYONIC ANTIGEN-RELATED CELL ADHESION MOLECULE 1"/>
    <property type="match status" value="1"/>
</dbReference>
<keyword evidence="4" id="KW-1133">Transmembrane helix</keyword>
<evidence type="ECO:0000313" key="7">
    <source>
        <dbReference type="RefSeq" id="XP_054854788.1"/>
    </source>
</evidence>
<evidence type="ECO:0000256" key="5">
    <source>
        <dbReference type="SAM" id="SignalP"/>
    </source>
</evidence>
<sequence length="220" mass="23827">MGWQMGAAFLAASILISFFHPTGVMSFTPAKVLLPRAPRIVLLKVTWEPSNPVAGQNVTLIPGGLEVFHVCRWYRAAAVDEANEIFSYHPPPPSHWQQKGSAYTGRETGGPGCTLHITNLTLDDSGNYTVTKESRAMPLNIGHALLRVSEPPSVPDSACSKRSGIISGIVLGSLVVTAMIGILLYFLLRAYYPSDNKTSTQLISTYAMYEHLSPSVGENP</sequence>
<dbReference type="InterPro" id="IPR013783">
    <property type="entry name" value="Ig-like_fold"/>
</dbReference>
<evidence type="ECO:0000256" key="4">
    <source>
        <dbReference type="SAM" id="Phobius"/>
    </source>
</evidence>
<dbReference type="InterPro" id="IPR050831">
    <property type="entry name" value="CEA_cell_adhesion"/>
</dbReference>
<dbReference type="Gene3D" id="2.60.40.10">
    <property type="entry name" value="Immunoglobulins"/>
    <property type="match status" value="1"/>
</dbReference>
<feature type="signal peptide" evidence="5">
    <location>
        <begin position="1"/>
        <end position="26"/>
    </location>
</feature>
<name>A0AA97KD77_EUBMA</name>
<dbReference type="InterPro" id="IPR036179">
    <property type="entry name" value="Ig-like_dom_sf"/>
</dbReference>
<dbReference type="SUPFAM" id="SSF48726">
    <property type="entry name" value="Immunoglobulin"/>
    <property type="match status" value="1"/>
</dbReference>
<dbReference type="PANTHER" id="PTHR44427">
    <property type="entry name" value="CARCINOEMBRYONIC ANTIGEN-RELATED CELL ADHESION MOLECULE 19"/>
    <property type="match status" value="1"/>
</dbReference>
<keyword evidence="1 5" id="KW-0732">Signal</keyword>
<evidence type="ECO:0000313" key="6">
    <source>
        <dbReference type="Proteomes" id="UP001190640"/>
    </source>
</evidence>
<feature type="chain" id="PRO_5041641440" evidence="5">
    <location>
        <begin position="27"/>
        <end position="220"/>
    </location>
</feature>
<gene>
    <name evidence="7" type="primary">LOC129342865</name>
</gene>
<dbReference type="GeneID" id="129342865"/>
<proteinExistence type="predicted"/>
<organism evidence="6 7">
    <name type="scientific">Eublepharis macularius</name>
    <name type="common">Leopard gecko</name>
    <name type="synonym">Cyrtodactylus macularius</name>
    <dbReference type="NCBI Taxonomy" id="481883"/>
    <lineage>
        <taxon>Eukaryota</taxon>
        <taxon>Metazoa</taxon>
        <taxon>Chordata</taxon>
        <taxon>Craniata</taxon>
        <taxon>Vertebrata</taxon>
        <taxon>Euteleostomi</taxon>
        <taxon>Lepidosauria</taxon>
        <taxon>Squamata</taxon>
        <taxon>Bifurcata</taxon>
        <taxon>Gekkota</taxon>
        <taxon>Eublepharidae</taxon>
        <taxon>Eublepharinae</taxon>
        <taxon>Eublepharis</taxon>
    </lineage>
</organism>
<keyword evidence="2" id="KW-0325">Glycoprotein</keyword>
<protein>
    <submittedName>
        <fullName evidence="7">Carcinoembryonic antigen-related cell adhesion molecule 4-like</fullName>
    </submittedName>
</protein>
<dbReference type="AlphaFoldDB" id="A0AA97KD77"/>
<dbReference type="Proteomes" id="UP001190640">
    <property type="component" value="Chromosome 15"/>
</dbReference>